<dbReference type="KEGG" id="age:AA314_01835"/>
<name>A0AAC8Q3E1_9BACT</name>
<dbReference type="Proteomes" id="UP000035579">
    <property type="component" value="Chromosome"/>
</dbReference>
<proteinExistence type="predicted"/>
<evidence type="ECO:0000313" key="4">
    <source>
        <dbReference type="Proteomes" id="UP000256345"/>
    </source>
</evidence>
<dbReference type="AlphaFoldDB" id="A0AAC8Q3E1"/>
<dbReference type="EMBL" id="QUMU01000004">
    <property type="protein sequence ID" value="REG33092.1"/>
    <property type="molecule type" value="Genomic_DNA"/>
</dbReference>
<evidence type="ECO:0000313" key="1">
    <source>
        <dbReference type="EMBL" id="AKJ00209.1"/>
    </source>
</evidence>
<protein>
    <submittedName>
        <fullName evidence="1">Uncharacterized protein</fullName>
    </submittedName>
</protein>
<evidence type="ECO:0000313" key="2">
    <source>
        <dbReference type="EMBL" id="REG33092.1"/>
    </source>
</evidence>
<dbReference type="RefSeq" id="WP_047855090.1">
    <property type="nucleotide sequence ID" value="NZ_CP011509.1"/>
</dbReference>
<accession>A0AAC8Q3E1</accession>
<reference evidence="2 4" key="2">
    <citation type="submission" date="2018-08" db="EMBL/GenBank/DDBJ databases">
        <title>Genomic Encyclopedia of Archaeal and Bacterial Type Strains, Phase II (KMG-II): from individual species to whole genera.</title>
        <authorList>
            <person name="Goeker M."/>
        </authorList>
    </citation>
    <scope>NUCLEOTIDE SEQUENCE [LARGE SCALE GENOMIC DNA]</scope>
    <source>
        <strain evidence="2 4">DSM 2261</strain>
    </source>
</reference>
<sequence length="86" mass="9919">MKTLLAVLQLTLVSPEPAPASEQPVSTPPSESQRVLTIDFEDEDLELDLSTYETECFPDRRCCFWRPLIRIREDFNDKVMKSVAEM</sequence>
<keyword evidence="4" id="KW-1185">Reference proteome</keyword>
<organism evidence="1 3">
    <name type="scientific">Archangium gephyra</name>
    <dbReference type="NCBI Taxonomy" id="48"/>
    <lineage>
        <taxon>Bacteria</taxon>
        <taxon>Pseudomonadati</taxon>
        <taxon>Myxococcota</taxon>
        <taxon>Myxococcia</taxon>
        <taxon>Myxococcales</taxon>
        <taxon>Cystobacterineae</taxon>
        <taxon>Archangiaceae</taxon>
        <taxon>Archangium</taxon>
    </lineage>
</organism>
<reference evidence="1 3" key="1">
    <citation type="submission" date="2015-05" db="EMBL/GenBank/DDBJ databases">
        <title>Genome assembly of Archangium gephyra DSM 2261.</title>
        <authorList>
            <person name="Sharma G."/>
            <person name="Subramanian S."/>
        </authorList>
    </citation>
    <scope>NUCLEOTIDE SEQUENCE [LARGE SCALE GENOMIC DNA]</scope>
    <source>
        <strain evidence="1 3">DSM 2261</strain>
    </source>
</reference>
<gene>
    <name evidence="1" type="ORF">AA314_01835</name>
    <name evidence="2" type="ORF">ATI61_104382</name>
</gene>
<dbReference type="Proteomes" id="UP000256345">
    <property type="component" value="Unassembled WGS sequence"/>
</dbReference>
<evidence type="ECO:0000313" key="3">
    <source>
        <dbReference type="Proteomes" id="UP000035579"/>
    </source>
</evidence>
<dbReference type="EMBL" id="CP011509">
    <property type="protein sequence ID" value="AKJ00209.1"/>
    <property type="molecule type" value="Genomic_DNA"/>
</dbReference>